<dbReference type="SUPFAM" id="SSF57196">
    <property type="entry name" value="EGF/Laminin"/>
    <property type="match status" value="1"/>
</dbReference>
<proteinExistence type="predicted"/>
<dbReference type="Gene3D" id="2.10.25.10">
    <property type="entry name" value="Laminin"/>
    <property type="match status" value="1"/>
</dbReference>
<evidence type="ECO:0000259" key="7">
    <source>
        <dbReference type="PROSITE" id="PS50026"/>
    </source>
</evidence>
<feature type="disulfide bond" evidence="6">
    <location>
        <begin position="41"/>
        <end position="50"/>
    </location>
</feature>
<dbReference type="SMART" id="SM00181">
    <property type="entry name" value="EGF"/>
    <property type="match status" value="1"/>
</dbReference>
<evidence type="ECO:0000256" key="3">
    <source>
        <dbReference type="ARBA" id="ARBA00022737"/>
    </source>
</evidence>
<comment type="caution">
    <text evidence="8">The sequence shown here is derived from an EMBL/GenBank/DDBJ whole genome shotgun (WGS) entry which is preliminary data.</text>
</comment>
<dbReference type="PROSITE" id="PS00022">
    <property type="entry name" value="EGF_1"/>
    <property type="match status" value="1"/>
</dbReference>
<keyword evidence="9" id="KW-1185">Reference proteome</keyword>
<keyword evidence="1 6" id="KW-0245">EGF-like domain</keyword>
<evidence type="ECO:0000256" key="6">
    <source>
        <dbReference type="PROSITE-ProRule" id="PRU00076"/>
    </source>
</evidence>
<dbReference type="AlphaFoldDB" id="A0A2B4RCF7"/>
<accession>A0A2B4RCF7</accession>
<protein>
    <submittedName>
        <fullName evidence="8">Versican core protein</fullName>
    </submittedName>
</protein>
<feature type="domain" description="EGF-like" evidence="7">
    <location>
        <begin position="13"/>
        <end position="51"/>
    </location>
</feature>
<keyword evidence="4 6" id="KW-1015">Disulfide bond</keyword>
<dbReference type="Pfam" id="PF00008">
    <property type="entry name" value="EGF"/>
    <property type="match status" value="1"/>
</dbReference>
<keyword evidence="3" id="KW-0677">Repeat</keyword>
<evidence type="ECO:0000256" key="5">
    <source>
        <dbReference type="ARBA" id="ARBA00023180"/>
    </source>
</evidence>
<organism evidence="8 9">
    <name type="scientific">Stylophora pistillata</name>
    <name type="common">Smooth cauliflower coral</name>
    <dbReference type="NCBI Taxonomy" id="50429"/>
    <lineage>
        <taxon>Eukaryota</taxon>
        <taxon>Metazoa</taxon>
        <taxon>Cnidaria</taxon>
        <taxon>Anthozoa</taxon>
        <taxon>Hexacorallia</taxon>
        <taxon>Scleractinia</taxon>
        <taxon>Astrocoeniina</taxon>
        <taxon>Pocilloporidae</taxon>
        <taxon>Stylophora</taxon>
    </lineage>
</organism>
<comment type="caution">
    <text evidence="6">Lacks conserved residue(s) required for the propagation of feature annotation.</text>
</comment>
<keyword evidence="5" id="KW-0325">Glycoprotein</keyword>
<dbReference type="PROSITE" id="PS50026">
    <property type="entry name" value="EGF_3"/>
    <property type="match status" value="1"/>
</dbReference>
<dbReference type="Proteomes" id="UP000225706">
    <property type="component" value="Unassembled WGS sequence"/>
</dbReference>
<dbReference type="OrthoDB" id="6130531at2759"/>
<name>A0A2B4RCF7_STYPI</name>
<dbReference type="CDD" id="cd00054">
    <property type="entry name" value="EGF_CA"/>
    <property type="match status" value="1"/>
</dbReference>
<evidence type="ECO:0000256" key="4">
    <source>
        <dbReference type="ARBA" id="ARBA00023157"/>
    </source>
</evidence>
<dbReference type="EMBL" id="LSMT01000582">
    <property type="protein sequence ID" value="PFX16044.1"/>
    <property type="molecule type" value="Genomic_DNA"/>
</dbReference>
<feature type="disulfide bond" evidence="6">
    <location>
        <begin position="22"/>
        <end position="39"/>
    </location>
</feature>
<evidence type="ECO:0000313" key="9">
    <source>
        <dbReference type="Proteomes" id="UP000225706"/>
    </source>
</evidence>
<gene>
    <name evidence="8" type="primary">VCAN</name>
    <name evidence="8" type="ORF">AWC38_SpisGene19713</name>
</gene>
<evidence type="ECO:0000256" key="1">
    <source>
        <dbReference type="ARBA" id="ARBA00022536"/>
    </source>
</evidence>
<reference evidence="9" key="1">
    <citation type="journal article" date="2017" name="bioRxiv">
        <title>Comparative analysis of the genomes of Stylophora pistillata and Acropora digitifera provides evidence for extensive differences between species of corals.</title>
        <authorList>
            <person name="Voolstra C.R."/>
            <person name="Li Y."/>
            <person name="Liew Y.J."/>
            <person name="Baumgarten S."/>
            <person name="Zoccola D."/>
            <person name="Flot J.-F."/>
            <person name="Tambutte S."/>
            <person name="Allemand D."/>
            <person name="Aranda M."/>
        </authorList>
    </citation>
    <scope>NUCLEOTIDE SEQUENCE [LARGE SCALE GENOMIC DNA]</scope>
</reference>
<dbReference type="FunFam" id="2.10.25.10:FF:000255">
    <property type="entry name" value="Sushi, nidogen and EGF-like domains 1"/>
    <property type="match status" value="1"/>
</dbReference>
<dbReference type="PROSITE" id="PS01186">
    <property type="entry name" value="EGF_2"/>
    <property type="match status" value="1"/>
</dbReference>
<evidence type="ECO:0000313" key="8">
    <source>
        <dbReference type="EMBL" id="PFX16044.1"/>
    </source>
</evidence>
<sequence>MSNFMVIVKKAEAWTPCSSSPCQNGGTCSANYEENTFNCLCVEGFIGAYCEKDAVSCKELHEANKLNGSLVVTLRFNTEPVSILCQMGDFGWGAGPWTPIMKTNGNQNTFHFDSVYWTDLNSYNLPGGLTGFDDSETKLPTYWSTPFSKICLGMKVDQQLRFIVINQPAASLHSLIADGQYRATSQGRDTWKTLLGSQGSLQLNCNKEGFNSASTNSGSAKTRIGIVSNEGSDGCYSCDSRIGYGGANGADNSNTCGNVANWSPDNGDKNIKAMGYILAQ</sequence>
<keyword evidence="2" id="KW-0732">Signal</keyword>
<dbReference type="InterPro" id="IPR000742">
    <property type="entry name" value="EGF"/>
</dbReference>
<evidence type="ECO:0000256" key="2">
    <source>
        <dbReference type="ARBA" id="ARBA00022729"/>
    </source>
</evidence>